<dbReference type="AlphaFoldDB" id="A0A3P8CS58"/>
<gene>
    <name evidence="2" type="ORF">ECPE_LOCUS1612</name>
</gene>
<dbReference type="PANTHER" id="PTHR46532:SF13">
    <property type="entry name" value="CYTOPLASMIC DYNEIN 1 HEAVY CHAIN 1"/>
    <property type="match status" value="1"/>
</dbReference>
<organism evidence="2 3">
    <name type="scientific">Echinostoma caproni</name>
    <dbReference type="NCBI Taxonomy" id="27848"/>
    <lineage>
        <taxon>Eukaryota</taxon>
        <taxon>Metazoa</taxon>
        <taxon>Spiralia</taxon>
        <taxon>Lophotrochozoa</taxon>
        <taxon>Platyhelminthes</taxon>
        <taxon>Trematoda</taxon>
        <taxon>Digenea</taxon>
        <taxon>Plagiorchiida</taxon>
        <taxon>Echinostomata</taxon>
        <taxon>Echinostomatoidea</taxon>
        <taxon>Echinostomatidae</taxon>
        <taxon>Echinostoma</taxon>
    </lineage>
</organism>
<feature type="domain" description="Dynein axonemal heavy chain 2/5/8 coiled-coil" evidence="1">
    <location>
        <begin position="43"/>
        <end position="153"/>
    </location>
</feature>
<accession>A0A3P8CS58</accession>
<dbReference type="Proteomes" id="UP000272942">
    <property type="component" value="Unassembled WGS sequence"/>
</dbReference>
<dbReference type="InterPro" id="IPR026983">
    <property type="entry name" value="DHC"/>
</dbReference>
<dbReference type="OrthoDB" id="6274387at2759"/>
<dbReference type="Pfam" id="PF25007">
    <property type="entry name" value="DYH2-5-8_CC"/>
    <property type="match status" value="1"/>
</dbReference>
<dbReference type="EMBL" id="UZAN01011728">
    <property type="protein sequence ID" value="VDP42497.1"/>
    <property type="molecule type" value="Genomic_DNA"/>
</dbReference>
<reference evidence="2 3" key="1">
    <citation type="submission" date="2018-11" db="EMBL/GenBank/DDBJ databases">
        <authorList>
            <consortium name="Pathogen Informatics"/>
        </authorList>
    </citation>
    <scope>NUCLEOTIDE SEQUENCE [LARGE SCALE GENOMIC DNA]</scope>
    <source>
        <strain evidence="2 3">Egypt</strain>
    </source>
</reference>
<evidence type="ECO:0000313" key="2">
    <source>
        <dbReference type="EMBL" id="VDP42497.1"/>
    </source>
</evidence>
<sequence length="206" mass="23864">MEHSIRELPSTERVGPLLFTTDDLKNGLIRECGTWRRVYGQALNQCRAQEMNKILETFDNLSKRLSRPIKDLDDVRGQMAALAELREAEIEIDMTIGPIEESYALLNRYELYFNDGNAERVDALTYGFSKLRTQSREVQDHLLEIQPKFKLELVEGVQAFKQDVTDFVQDYDTVYVSILLVMRKLCNPKSSAHESIRSGEKFRCEH</sequence>
<keyword evidence="3" id="KW-1185">Reference proteome</keyword>
<dbReference type="PANTHER" id="PTHR46532">
    <property type="entry name" value="MALE FERTILITY FACTOR KL5"/>
    <property type="match status" value="1"/>
</dbReference>
<proteinExistence type="predicted"/>
<dbReference type="InterPro" id="IPR056759">
    <property type="entry name" value="DYH2-5-8_CC"/>
</dbReference>
<dbReference type="GO" id="GO:0045505">
    <property type="term" value="F:dynein intermediate chain binding"/>
    <property type="evidence" value="ECO:0007669"/>
    <property type="project" value="InterPro"/>
</dbReference>
<evidence type="ECO:0000313" key="3">
    <source>
        <dbReference type="Proteomes" id="UP000272942"/>
    </source>
</evidence>
<protein>
    <recommendedName>
        <fullName evidence="1">Dynein axonemal heavy chain 2/5/8 coiled-coil domain-containing protein</fullName>
    </recommendedName>
</protein>
<dbReference type="GO" id="GO:0005858">
    <property type="term" value="C:axonemal dynein complex"/>
    <property type="evidence" value="ECO:0007669"/>
    <property type="project" value="TreeGrafter"/>
</dbReference>
<dbReference type="GO" id="GO:0051959">
    <property type="term" value="F:dynein light intermediate chain binding"/>
    <property type="evidence" value="ECO:0007669"/>
    <property type="project" value="InterPro"/>
</dbReference>
<dbReference type="GO" id="GO:0007018">
    <property type="term" value="P:microtubule-based movement"/>
    <property type="evidence" value="ECO:0007669"/>
    <property type="project" value="InterPro"/>
</dbReference>
<evidence type="ECO:0000259" key="1">
    <source>
        <dbReference type="Pfam" id="PF25007"/>
    </source>
</evidence>
<name>A0A3P8CS58_9TREM</name>